<evidence type="ECO:0000256" key="2">
    <source>
        <dbReference type="SAM" id="Phobius"/>
    </source>
</evidence>
<feature type="transmembrane region" description="Helical" evidence="2">
    <location>
        <begin position="451"/>
        <end position="470"/>
    </location>
</feature>
<feature type="transmembrane region" description="Helical" evidence="2">
    <location>
        <begin position="385"/>
        <end position="401"/>
    </location>
</feature>
<accession>A0A6N2UB50</accession>
<evidence type="ECO:0000256" key="1">
    <source>
        <dbReference type="SAM" id="MobiDB-lite"/>
    </source>
</evidence>
<proteinExistence type="predicted"/>
<dbReference type="InterPro" id="IPR018580">
    <property type="entry name" value="Uncharacterised_YfhO"/>
</dbReference>
<protein>
    <submittedName>
        <fullName evidence="3">Bacterial membrane protein YfhO</fullName>
    </submittedName>
</protein>
<feature type="transmembrane region" description="Helical" evidence="2">
    <location>
        <begin position="128"/>
        <end position="150"/>
    </location>
</feature>
<feature type="transmembrane region" description="Helical" evidence="2">
    <location>
        <begin position="355"/>
        <end position="373"/>
    </location>
</feature>
<evidence type="ECO:0000313" key="3">
    <source>
        <dbReference type="EMBL" id="VYT14707.1"/>
    </source>
</evidence>
<dbReference type="Pfam" id="PF09586">
    <property type="entry name" value="YfhO"/>
    <property type="match status" value="2"/>
</dbReference>
<sequence>MLQKIKEKGHYQAFFITLALAAVVFLPFIIYDKGIFFFYGDFNVQQIPFYKLAHEAIRSGDIAWNWYTDLGANFIGSYSFYLLFSPFFWLTLPFPTEAVPFLIGPLLMLKTACAALTSYFYIKRFVKDQYYAVIGSILYAFSGFAVYNIFFNHFHEVIVFFPLLLIGVEELVTNNRKGLFAITVAINCLVNYWFFIGEVVFVVLYVFIRMADRDWGMTVKKFITLAFESVVGLMIAMFLLLPSVLAILGNPRTGTDNLLMGWWFWVFDNEQRLPAILQCFFFPPELPSSPNFFPDHGAKWSSTAAWLPMVSMTGVIAYLCSVKKSWIKRILLLSLFMAVIPGLNSAFILFNHSYYARWFYMPVLIMCVATVIALENRKINYTEGIKWTVGITAVFVIAVGFTPKKVKGELKFGLMKYPDRFWVYVLIAAAGLLLTYLLIRLRDNPKFKKMLLISLSVMCIGYPITFIAMGKTRSDYTTWIRETALDGRYAIHLPEEPFARSDLYDSMDNLGMYWHLPNIQAFHSIVPASIMEFYPQVGVKRDVSSKPGIEYFPLRSLLSVRWFFVKNDEPDAEDIMPGFVYYDSVLDYDIYENENFLPMGFGYTQCYDNFLLGEGDNEVRSHMMMRAVQLDNLAIARNQDILEIVGEVPYSQFNYDGFTEAVEDRRALSCYDFQIDNRGFTARSNLEEETLMFFSVPYDEGWSATVNGEEALIEKANIGFMAVRVPAGEAEIRFDYHTPGLKNGAIVSLCGLVVLGCYLFINKKAKPAPAASTQLPLEEFLEEKDKGSEPEESPDDKEE</sequence>
<feature type="transmembrane region" description="Helical" evidence="2">
    <location>
        <begin position="179"/>
        <end position="208"/>
    </location>
</feature>
<name>A0A6N2UB50_9FIRM</name>
<feature type="transmembrane region" description="Helical" evidence="2">
    <location>
        <begin position="331"/>
        <end position="349"/>
    </location>
</feature>
<keyword evidence="2" id="KW-1133">Transmembrane helix</keyword>
<feature type="compositionally biased region" description="Acidic residues" evidence="1">
    <location>
        <begin position="790"/>
        <end position="799"/>
    </location>
</feature>
<keyword evidence="2" id="KW-0472">Membrane</keyword>
<feature type="transmembrane region" description="Helical" evidence="2">
    <location>
        <begin position="300"/>
        <end position="319"/>
    </location>
</feature>
<reference evidence="3" key="1">
    <citation type="submission" date="2019-11" db="EMBL/GenBank/DDBJ databases">
        <authorList>
            <person name="Feng L."/>
        </authorList>
    </citation>
    <scope>NUCLEOTIDE SEQUENCE</scope>
    <source>
        <strain evidence="3">AundefinedLFYP135</strain>
    </source>
</reference>
<keyword evidence="2" id="KW-0812">Transmembrane</keyword>
<organism evidence="3">
    <name type="scientific">uncultured Anaerotruncus sp</name>
    <dbReference type="NCBI Taxonomy" id="905011"/>
    <lineage>
        <taxon>Bacteria</taxon>
        <taxon>Bacillati</taxon>
        <taxon>Bacillota</taxon>
        <taxon>Clostridia</taxon>
        <taxon>Eubacteriales</taxon>
        <taxon>Oscillospiraceae</taxon>
        <taxon>Anaerotruncus</taxon>
        <taxon>environmental samples</taxon>
    </lineage>
</organism>
<feature type="region of interest" description="Disordered" evidence="1">
    <location>
        <begin position="767"/>
        <end position="799"/>
    </location>
</feature>
<feature type="transmembrane region" description="Helical" evidence="2">
    <location>
        <begin position="12"/>
        <end position="31"/>
    </location>
</feature>
<dbReference type="EMBL" id="CACRSL010000003">
    <property type="protein sequence ID" value="VYT14707.1"/>
    <property type="molecule type" value="Genomic_DNA"/>
</dbReference>
<gene>
    <name evidence="3" type="ORF">AULFYP135_01833</name>
</gene>
<dbReference type="PANTHER" id="PTHR38454">
    <property type="entry name" value="INTEGRAL MEMBRANE PROTEIN-RELATED"/>
    <property type="match status" value="1"/>
</dbReference>
<feature type="transmembrane region" description="Helical" evidence="2">
    <location>
        <begin position="229"/>
        <end position="249"/>
    </location>
</feature>
<feature type="transmembrane region" description="Helical" evidence="2">
    <location>
        <begin position="157"/>
        <end position="173"/>
    </location>
</feature>
<feature type="transmembrane region" description="Helical" evidence="2">
    <location>
        <begin position="421"/>
        <end position="439"/>
    </location>
</feature>
<feature type="transmembrane region" description="Helical" evidence="2">
    <location>
        <begin position="99"/>
        <end position="122"/>
    </location>
</feature>
<dbReference type="AlphaFoldDB" id="A0A6N2UB50"/>
<dbReference type="PANTHER" id="PTHR38454:SF1">
    <property type="entry name" value="INTEGRAL MEMBRANE PROTEIN"/>
    <property type="match status" value="1"/>
</dbReference>
<feature type="transmembrane region" description="Helical" evidence="2">
    <location>
        <begin position="74"/>
        <end position="92"/>
    </location>
</feature>